<reference evidence="3" key="1">
    <citation type="journal article" date="2019" name="Int. J. Syst. Evol. Microbiol.">
        <title>The Global Catalogue of Microorganisms (GCM) 10K type strain sequencing project: providing services to taxonomists for standard genome sequencing and annotation.</title>
        <authorList>
            <consortium name="The Broad Institute Genomics Platform"/>
            <consortium name="The Broad Institute Genome Sequencing Center for Infectious Disease"/>
            <person name="Wu L."/>
            <person name="Ma J."/>
        </authorList>
    </citation>
    <scope>NUCLEOTIDE SEQUENCE [LARGE SCALE GENOMIC DNA]</scope>
    <source>
        <strain evidence="3">JCM 15614</strain>
    </source>
</reference>
<dbReference type="PANTHER" id="PTHR42912:SF93">
    <property type="entry name" value="N6-ADENOSINE-METHYLTRANSFERASE TMT1A"/>
    <property type="match status" value="1"/>
</dbReference>
<dbReference type="InterPro" id="IPR029063">
    <property type="entry name" value="SAM-dependent_MTases_sf"/>
</dbReference>
<evidence type="ECO:0000313" key="3">
    <source>
        <dbReference type="Proteomes" id="UP001499924"/>
    </source>
</evidence>
<dbReference type="InterPro" id="IPR041698">
    <property type="entry name" value="Methyltransf_25"/>
</dbReference>
<accession>A0ABP6NPS5</accession>
<evidence type="ECO:0000313" key="2">
    <source>
        <dbReference type="EMBL" id="GAA3153527.1"/>
    </source>
</evidence>
<dbReference type="Gene3D" id="3.40.50.150">
    <property type="entry name" value="Vaccinia Virus protein VP39"/>
    <property type="match status" value="1"/>
</dbReference>
<organism evidence="2 3">
    <name type="scientific">Blastococcus jejuensis</name>
    <dbReference type="NCBI Taxonomy" id="351224"/>
    <lineage>
        <taxon>Bacteria</taxon>
        <taxon>Bacillati</taxon>
        <taxon>Actinomycetota</taxon>
        <taxon>Actinomycetes</taxon>
        <taxon>Geodermatophilales</taxon>
        <taxon>Geodermatophilaceae</taxon>
        <taxon>Blastococcus</taxon>
    </lineage>
</organism>
<dbReference type="GO" id="GO:0008168">
    <property type="term" value="F:methyltransferase activity"/>
    <property type="evidence" value="ECO:0007669"/>
    <property type="project" value="UniProtKB-KW"/>
</dbReference>
<feature type="domain" description="Methyltransferase" evidence="1">
    <location>
        <begin position="45"/>
        <end position="141"/>
    </location>
</feature>
<keyword evidence="2" id="KW-0489">Methyltransferase</keyword>
<keyword evidence="3" id="KW-1185">Reference proteome</keyword>
<dbReference type="SUPFAM" id="SSF53335">
    <property type="entry name" value="S-adenosyl-L-methionine-dependent methyltransferases"/>
    <property type="match status" value="1"/>
</dbReference>
<proteinExistence type="predicted"/>
<dbReference type="CDD" id="cd02440">
    <property type="entry name" value="AdoMet_MTases"/>
    <property type="match status" value="1"/>
</dbReference>
<dbReference type="RefSeq" id="WP_344686481.1">
    <property type="nucleotide sequence ID" value="NZ_BAAAVV010000001.1"/>
</dbReference>
<protein>
    <submittedName>
        <fullName evidence="2">Class I SAM-dependent methyltransferase</fullName>
    </submittedName>
</protein>
<dbReference type="InterPro" id="IPR050508">
    <property type="entry name" value="Methyltransf_Superfamily"/>
</dbReference>
<name>A0ABP6NPS5_9ACTN</name>
<sequence>MTDVEAQQAHWAATFAAHPEMYGGQPSAPGAYAVELFVREGCRTVLELGAGQGRDTLAFLRAGLRVTALDYAAEALAGIEQSAGADAERLATVAADVRRPLPLPDASVDAVYSHMLLNMALTTPELEALAAEIRRVLRPGGLHVYTVRHTGDAHCGAGTALGDGMFENGGFVVHFFDRALVDRLATGCTLLDLTPFEEGDLPRRLWRVTLRREGP</sequence>
<evidence type="ECO:0000259" key="1">
    <source>
        <dbReference type="Pfam" id="PF13649"/>
    </source>
</evidence>
<dbReference type="Pfam" id="PF13649">
    <property type="entry name" value="Methyltransf_25"/>
    <property type="match status" value="1"/>
</dbReference>
<dbReference type="EMBL" id="BAAAVV010000001">
    <property type="protein sequence ID" value="GAA3153527.1"/>
    <property type="molecule type" value="Genomic_DNA"/>
</dbReference>
<dbReference type="Proteomes" id="UP001499924">
    <property type="component" value="Unassembled WGS sequence"/>
</dbReference>
<comment type="caution">
    <text evidence="2">The sequence shown here is derived from an EMBL/GenBank/DDBJ whole genome shotgun (WGS) entry which is preliminary data.</text>
</comment>
<dbReference type="PANTHER" id="PTHR42912">
    <property type="entry name" value="METHYLTRANSFERASE"/>
    <property type="match status" value="1"/>
</dbReference>
<dbReference type="GO" id="GO:0032259">
    <property type="term" value="P:methylation"/>
    <property type="evidence" value="ECO:0007669"/>
    <property type="project" value="UniProtKB-KW"/>
</dbReference>
<keyword evidence="2" id="KW-0808">Transferase</keyword>
<gene>
    <name evidence="2" type="ORF">GCM10010531_00590</name>
</gene>